<dbReference type="RefSeq" id="WP_397094223.1">
    <property type="nucleotide sequence ID" value="NZ_JBIRYO010000020.1"/>
</dbReference>
<protein>
    <submittedName>
        <fullName evidence="6">TIR domain-containing protein</fullName>
    </submittedName>
</protein>
<keyword evidence="4" id="KW-0472">Membrane</keyword>
<dbReference type="PROSITE" id="PS50294">
    <property type="entry name" value="WD_REPEATS_REGION"/>
    <property type="match status" value="7"/>
</dbReference>
<evidence type="ECO:0000313" key="7">
    <source>
        <dbReference type="Proteomes" id="UP001611415"/>
    </source>
</evidence>
<evidence type="ECO:0000256" key="1">
    <source>
        <dbReference type="ARBA" id="ARBA00022574"/>
    </source>
</evidence>
<feature type="repeat" description="WD" evidence="3">
    <location>
        <begin position="516"/>
        <end position="557"/>
    </location>
</feature>
<dbReference type="InterPro" id="IPR001680">
    <property type="entry name" value="WD40_rpt"/>
</dbReference>
<gene>
    <name evidence="6" type="ORF">ACH49W_26305</name>
</gene>
<dbReference type="PROSITE" id="PS00678">
    <property type="entry name" value="WD_REPEATS_1"/>
    <property type="match status" value="3"/>
</dbReference>
<dbReference type="PROSITE" id="PS50082">
    <property type="entry name" value="WD_REPEATS_2"/>
    <property type="match status" value="10"/>
</dbReference>
<keyword evidence="2" id="KW-0677">Repeat</keyword>
<comment type="caution">
    <text evidence="6">The sequence shown here is derived from an EMBL/GenBank/DDBJ whole genome shotgun (WGS) entry which is preliminary data.</text>
</comment>
<proteinExistence type="predicted"/>
<feature type="repeat" description="WD" evidence="3">
    <location>
        <begin position="383"/>
        <end position="424"/>
    </location>
</feature>
<evidence type="ECO:0000259" key="5">
    <source>
        <dbReference type="PROSITE" id="PS50104"/>
    </source>
</evidence>
<feature type="repeat" description="WD" evidence="3">
    <location>
        <begin position="559"/>
        <end position="600"/>
    </location>
</feature>
<dbReference type="InterPro" id="IPR019775">
    <property type="entry name" value="WD40_repeat_CS"/>
</dbReference>
<dbReference type="SUPFAM" id="SSF50978">
    <property type="entry name" value="WD40 repeat-like"/>
    <property type="match status" value="2"/>
</dbReference>
<dbReference type="InterPro" id="IPR015943">
    <property type="entry name" value="WD40/YVTN_repeat-like_dom_sf"/>
</dbReference>
<reference evidence="6 7" key="1">
    <citation type="submission" date="2024-10" db="EMBL/GenBank/DDBJ databases">
        <title>The Natural Products Discovery Center: Release of the First 8490 Sequenced Strains for Exploring Actinobacteria Biosynthetic Diversity.</title>
        <authorList>
            <person name="Kalkreuter E."/>
            <person name="Kautsar S.A."/>
            <person name="Yang D."/>
            <person name="Bader C.D."/>
            <person name="Teijaro C.N."/>
            <person name="Fluegel L."/>
            <person name="Davis C.M."/>
            <person name="Simpson J.R."/>
            <person name="Lauterbach L."/>
            <person name="Steele A.D."/>
            <person name="Gui C."/>
            <person name="Meng S."/>
            <person name="Li G."/>
            <person name="Viehrig K."/>
            <person name="Ye F."/>
            <person name="Su P."/>
            <person name="Kiefer A.F."/>
            <person name="Nichols A."/>
            <person name="Cepeda A.J."/>
            <person name="Yan W."/>
            <person name="Fan B."/>
            <person name="Jiang Y."/>
            <person name="Adhikari A."/>
            <person name="Zheng C.-J."/>
            <person name="Schuster L."/>
            <person name="Cowan T.M."/>
            <person name="Smanski M.J."/>
            <person name="Chevrette M.G."/>
            <person name="De Carvalho L.P.S."/>
            <person name="Shen B."/>
        </authorList>
    </citation>
    <scope>NUCLEOTIDE SEQUENCE [LARGE SCALE GENOMIC DNA]</scope>
    <source>
        <strain evidence="6 7">NPDC019275</strain>
    </source>
</reference>
<evidence type="ECO:0000256" key="2">
    <source>
        <dbReference type="ARBA" id="ARBA00022737"/>
    </source>
</evidence>
<evidence type="ECO:0000313" key="6">
    <source>
        <dbReference type="EMBL" id="MFI2476910.1"/>
    </source>
</evidence>
<dbReference type="InterPro" id="IPR000157">
    <property type="entry name" value="TIR_dom"/>
</dbReference>
<dbReference type="SUPFAM" id="SSF52200">
    <property type="entry name" value="Toll/Interleukin receptor TIR domain"/>
    <property type="match status" value="1"/>
</dbReference>
<dbReference type="InterPro" id="IPR020472">
    <property type="entry name" value="WD40_PAC1"/>
</dbReference>
<feature type="repeat" description="WD" evidence="3">
    <location>
        <begin position="854"/>
        <end position="900"/>
    </location>
</feature>
<keyword evidence="4" id="KW-0812">Transmembrane</keyword>
<dbReference type="Gene3D" id="2.130.10.10">
    <property type="entry name" value="YVTN repeat-like/Quinoprotein amine dehydrogenase"/>
    <property type="match status" value="4"/>
</dbReference>
<dbReference type="PANTHER" id="PTHR44129">
    <property type="entry name" value="WD REPEAT-CONTAINING PROTEIN POP1"/>
    <property type="match status" value="1"/>
</dbReference>
<dbReference type="EMBL" id="JBIRYO010000020">
    <property type="protein sequence ID" value="MFI2476910.1"/>
    <property type="molecule type" value="Genomic_DNA"/>
</dbReference>
<keyword evidence="1 3" id="KW-0853">WD repeat</keyword>
<feature type="repeat" description="WD" evidence="3">
    <location>
        <begin position="686"/>
        <end position="727"/>
    </location>
</feature>
<dbReference type="Proteomes" id="UP001611415">
    <property type="component" value="Unassembled WGS sequence"/>
</dbReference>
<keyword evidence="4" id="KW-1133">Transmembrane helix</keyword>
<dbReference type="Gene3D" id="3.40.50.10140">
    <property type="entry name" value="Toll/interleukin-1 receptor homology (TIR) domain"/>
    <property type="match status" value="1"/>
</dbReference>
<feature type="repeat" description="WD" evidence="3">
    <location>
        <begin position="340"/>
        <end position="381"/>
    </location>
</feature>
<evidence type="ECO:0000256" key="4">
    <source>
        <dbReference type="SAM" id="Phobius"/>
    </source>
</evidence>
<dbReference type="InterPro" id="IPR036322">
    <property type="entry name" value="WD40_repeat_dom_sf"/>
</dbReference>
<organism evidence="6 7">
    <name type="scientific">Nocardia xishanensis</name>
    <dbReference type="NCBI Taxonomy" id="238964"/>
    <lineage>
        <taxon>Bacteria</taxon>
        <taxon>Bacillati</taxon>
        <taxon>Actinomycetota</taxon>
        <taxon>Actinomycetes</taxon>
        <taxon>Mycobacteriales</taxon>
        <taxon>Nocardiaceae</taxon>
        <taxon>Nocardia</taxon>
    </lineage>
</organism>
<feature type="repeat" description="WD" evidence="3">
    <location>
        <begin position="902"/>
        <end position="933"/>
    </location>
</feature>
<feature type="repeat" description="WD" evidence="3">
    <location>
        <begin position="465"/>
        <end position="508"/>
    </location>
</feature>
<feature type="transmembrane region" description="Helical" evidence="4">
    <location>
        <begin position="209"/>
        <end position="230"/>
    </location>
</feature>
<feature type="repeat" description="WD" evidence="3">
    <location>
        <begin position="811"/>
        <end position="852"/>
    </location>
</feature>
<accession>A0ABW7X7B0</accession>
<dbReference type="Pfam" id="PF13676">
    <property type="entry name" value="TIR_2"/>
    <property type="match status" value="1"/>
</dbReference>
<dbReference type="InterPro" id="IPR035897">
    <property type="entry name" value="Toll_tir_struct_dom_sf"/>
</dbReference>
<name>A0ABW7X7B0_9NOCA</name>
<keyword evidence="7" id="KW-1185">Reference proteome</keyword>
<feature type="repeat" description="WD" evidence="3">
    <location>
        <begin position="729"/>
        <end position="769"/>
    </location>
</feature>
<dbReference type="PRINTS" id="PR00320">
    <property type="entry name" value="GPROTEINBRPT"/>
</dbReference>
<sequence length="982" mass="105640">MCARTAEAPELPPWEHGKPFDYDAFISYTHRDRPVAAGIQKAMHRIGRRVGRLHALRVFRDATDLTASPDLWAKVTNAMDRARYLIVVLSPHAVTSGWVNKEVAHWLRKRGPDRLLFVVAGGRLVWDEAAGRFDPDRSDVALPALTEPGVLVAEPFYVDVSDDAPWDPSAPMFREKVTDLAAPIHGKPKYELASDDVREQRRFRRLRRAVLGGLILLTICAVAAAVLALVQRQEAVHQRNEAVAQRLVVEAQSMLAGTRPGGDVRAIQKLLAAHEIASKPDEGALLDALIARRDEVTVLEGTAPVREARFSSDGQRIAASDGHTVQIWNANNGQLLSRTVIEQEGEVDAVAFSADLRRITSGGDDGTVRLWDTTTGQPITPPLIGHEHQVYDVALSPDGQRIVSSGWDSTVRRWDAVTGQPIGPPLTGGSQNVAFSPNGQWIVSTTGNAVQVWDMNTGERIGEPITGFEGPVESVAFSPDGHRIVVGSGRIEGTVQIWDLDTHQPVGQPMTGLDTKPGYEDEVWSLAFSPDGQQIVSGDQDGTVRLWDATTTQPIREPITGHEGAVSSVGFSPDGRSLVSGGQDGTVRVWHADPDTSIGRPVIKPSERAEIAAFSADRRYIVTRSGGIMQVWDTNTGQPIGQRLIGNPEAVKAVASSPDGQQVVTGGEGSIRLWRTDTGQSIGDAITGHEGPVRAVAFSQDGQRIAAGGNDGTVRLWDPTTRRTIGAPLTGHRNAVKTVTFSSDGHRIMTSDSDDIRLWDAATGEPIGEPMTTGPVQAIAMSPDGTRIVAGGDGVQFLDGGTNQRLSWSPPTGTSDTVHRLAFSPDGKRIVSGSHDKTLQLWNADTGEPIGQPIAGHEDAVWSVAFSPDGRYIVSGSGSSYYSDTTVRLWDAATGQAIGQPMTGHRGTVQNLAFSPDGRHIVSDGGERTVRLWPAPAAWKDELCAKLPENMSRSQWDAWISPDIDYVAVCPGLPTAADDAAH</sequence>
<feature type="domain" description="TIR" evidence="5">
    <location>
        <begin position="20"/>
        <end position="184"/>
    </location>
</feature>
<dbReference type="InterPro" id="IPR050349">
    <property type="entry name" value="WD_LIS1/nudF_dynein_reg"/>
</dbReference>
<evidence type="ECO:0000256" key="3">
    <source>
        <dbReference type="PROSITE-ProRule" id="PRU00221"/>
    </source>
</evidence>
<dbReference type="Pfam" id="PF00400">
    <property type="entry name" value="WD40"/>
    <property type="match status" value="13"/>
</dbReference>
<dbReference type="PROSITE" id="PS50104">
    <property type="entry name" value="TIR"/>
    <property type="match status" value="1"/>
</dbReference>
<dbReference type="CDD" id="cd00200">
    <property type="entry name" value="WD40"/>
    <property type="match status" value="2"/>
</dbReference>
<dbReference type="SMART" id="SM00320">
    <property type="entry name" value="WD40"/>
    <property type="match status" value="14"/>
</dbReference>